<accession>A0ABY4GI35</accession>
<proteinExistence type="predicted"/>
<dbReference type="EMBL" id="CP095069">
    <property type="protein sequence ID" value="UOQ69834.1"/>
    <property type="molecule type" value="Genomic_DNA"/>
</dbReference>
<dbReference type="Proteomes" id="UP000830401">
    <property type="component" value="Plasmid unnamed8"/>
</dbReference>
<organism evidence="1 2">
    <name type="scientific">Hymenobacter volaticus</name>
    <dbReference type="NCBI Taxonomy" id="2932254"/>
    <lineage>
        <taxon>Bacteria</taxon>
        <taxon>Pseudomonadati</taxon>
        <taxon>Bacteroidota</taxon>
        <taxon>Cytophagia</taxon>
        <taxon>Cytophagales</taxon>
        <taxon>Hymenobacteraceae</taxon>
        <taxon>Hymenobacter</taxon>
    </lineage>
</organism>
<gene>
    <name evidence="1" type="ORF">MUN86_30090</name>
</gene>
<geneLocation type="plasmid" evidence="1 2">
    <name>unnamed8</name>
</geneLocation>
<name>A0ABY4GI35_9BACT</name>
<protein>
    <submittedName>
        <fullName evidence="1">Uncharacterized protein</fullName>
    </submittedName>
</protein>
<sequence length="67" mass="7109">MTDLASLQALLASPLQINYQVQGNEQGAATLTIEPDEQRVLGPAGSQVVYTFEKGKFVSMEILVAAG</sequence>
<evidence type="ECO:0000313" key="1">
    <source>
        <dbReference type="EMBL" id="UOQ69834.1"/>
    </source>
</evidence>
<dbReference type="RefSeq" id="WP_245127683.1">
    <property type="nucleotide sequence ID" value="NZ_CP095069.1"/>
</dbReference>
<keyword evidence="2" id="KW-1185">Reference proteome</keyword>
<reference evidence="1" key="1">
    <citation type="submission" date="2022-04" db="EMBL/GenBank/DDBJ databases">
        <title>Hymenobacter sp. isolated from the air.</title>
        <authorList>
            <person name="Won M."/>
            <person name="Lee C.-M."/>
            <person name="Woen H.-Y."/>
            <person name="Kwon S.-W."/>
        </authorList>
    </citation>
    <scope>NUCLEOTIDE SEQUENCE</scope>
    <source>
        <strain evidence="1">5420S-77</strain>
        <plasmid evidence="1">unnamed8</plasmid>
    </source>
</reference>
<keyword evidence="1" id="KW-0614">Plasmid</keyword>
<evidence type="ECO:0000313" key="2">
    <source>
        <dbReference type="Proteomes" id="UP000830401"/>
    </source>
</evidence>